<dbReference type="SMART" id="SM00220">
    <property type="entry name" value="S_TKc"/>
    <property type="match status" value="1"/>
</dbReference>
<dbReference type="PROSITE" id="PS50011">
    <property type="entry name" value="PROTEIN_KINASE_DOM"/>
    <property type="match status" value="1"/>
</dbReference>
<accession>A0ABQ7XDL3</accession>
<evidence type="ECO:0000256" key="5">
    <source>
        <dbReference type="ARBA" id="ARBA00022777"/>
    </source>
</evidence>
<evidence type="ECO:0000256" key="1">
    <source>
        <dbReference type="ARBA" id="ARBA00008832"/>
    </source>
</evidence>
<dbReference type="PANTHER" id="PTHR24055">
    <property type="entry name" value="MITOGEN-ACTIVATED PROTEIN KINASE"/>
    <property type="match status" value="1"/>
</dbReference>
<comment type="similarity">
    <text evidence="1">Belongs to the protein kinase superfamily. CMGC Ser/Thr protein kinase family. MAP kinase subfamily.</text>
</comment>
<evidence type="ECO:0000256" key="6">
    <source>
        <dbReference type="ARBA" id="ARBA00022840"/>
    </source>
</evidence>
<name>A0ABQ7XDL3_BRANA</name>
<keyword evidence="4" id="KW-0547">Nucleotide-binding</keyword>
<dbReference type="SUPFAM" id="SSF56112">
    <property type="entry name" value="Protein kinase-like (PK-like)"/>
    <property type="match status" value="1"/>
</dbReference>
<dbReference type="InterPro" id="IPR050117">
    <property type="entry name" value="MAPK"/>
</dbReference>
<dbReference type="EMBL" id="JAGKQM010000613">
    <property type="protein sequence ID" value="KAH0854031.1"/>
    <property type="molecule type" value="Genomic_DNA"/>
</dbReference>
<keyword evidence="9" id="KW-1185">Reference proteome</keyword>
<dbReference type="Gene3D" id="1.10.510.10">
    <property type="entry name" value="Transferase(Phosphotransferase) domain 1"/>
    <property type="match status" value="2"/>
</dbReference>
<keyword evidence="2" id="KW-0723">Serine/threonine-protein kinase</keyword>
<dbReference type="InterPro" id="IPR000719">
    <property type="entry name" value="Prot_kinase_dom"/>
</dbReference>
<sequence>MEKENYHPLELDTKEMDFFTVVRRRQPIPNPRSHRQRKLRSCVRSHRHAPGEKVAIKKINDIFEHISDALRILREVKLLRLLRHPDIVEIKSIMLPPSKREFKDIYVVFELMESDLHQVIKANDDLTRDHHQFFLYQMLRALKFMHTANVYHRDLKPKNILANANSKLKVCDFGLARVAFNDTPTTVLWTDYVATRWYRAPELCGSFFTKVCVTVYLIYAHWLVLCTCLCVLDMRYYREAIVSGKSISHQLELITDLLGTPKPETISGTLAEAVGFDPKDRPTAAEALADPYFKVLLRLKEEPSCQPISKMEFEFERRRLTKDDIRNLYQGDTGVPSSVAQGRYTRIGHLRKQFNYLEENSSRAGLVESSVSYENGRDLKETYFRSAVSFLTATSKQTP</sequence>
<reference evidence="8 9" key="1">
    <citation type="submission" date="2021-05" db="EMBL/GenBank/DDBJ databases">
        <title>Genome Assembly of Synthetic Allotetraploid Brassica napus Reveals Homoeologous Exchanges between Subgenomes.</title>
        <authorList>
            <person name="Davis J.T."/>
        </authorList>
    </citation>
    <scope>NUCLEOTIDE SEQUENCE [LARGE SCALE GENOMIC DNA]</scope>
    <source>
        <strain evidence="9">cv. Da-Ae</strain>
        <tissue evidence="8">Seedling</tissue>
    </source>
</reference>
<dbReference type="Gene3D" id="3.30.200.20">
    <property type="entry name" value="Phosphorylase Kinase, domain 1"/>
    <property type="match status" value="2"/>
</dbReference>
<dbReference type="InterPro" id="IPR003527">
    <property type="entry name" value="MAP_kinase_CS"/>
</dbReference>
<proteinExistence type="inferred from homology"/>
<evidence type="ECO:0000256" key="2">
    <source>
        <dbReference type="ARBA" id="ARBA00022527"/>
    </source>
</evidence>
<organism evidence="8 9">
    <name type="scientific">Brassica napus</name>
    <name type="common">Rape</name>
    <dbReference type="NCBI Taxonomy" id="3708"/>
    <lineage>
        <taxon>Eukaryota</taxon>
        <taxon>Viridiplantae</taxon>
        <taxon>Streptophyta</taxon>
        <taxon>Embryophyta</taxon>
        <taxon>Tracheophyta</taxon>
        <taxon>Spermatophyta</taxon>
        <taxon>Magnoliopsida</taxon>
        <taxon>eudicotyledons</taxon>
        <taxon>Gunneridae</taxon>
        <taxon>Pentapetalae</taxon>
        <taxon>rosids</taxon>
        <taxon>malvids</taxon>
        <taxon>Brassicales</taxon>
        <taxon>Brassicaceae</taxon>
        <taxon>Brassiceae</taxon>
        <taxon>Brassica</taxon>
    </lineage>
</organism>
<comment type="caution">
    <text evidence="8">The sequence shown here is derived from an EMBL/GenBank/DDBJ whole genome shotgun (WGS) entry which is preliminary data.</text>
</comment>
<evidence type="ECO:0000259" key="7">
    <source>
        <dbReference type="PROSITE" id="PS50011"/>
    </source>
</evidence>
<dbReference type="Proteomes" id="UP000824890">
    <property type="component" value="Unassembled WGS sequence"/>
</dbReference>
<dbReference type="Pfam" id="PF00069">
    <property type="entry name" value="Pkinase"/>
    <property type="match status" value="1"/>
</dbReference>
<dbReference type="PROSITE" id="PS01351">
    <property type="entry name" value="MAPK"/>
    <property type="match status" value="1"/>
</dbReference>
<protein>
    <recommendedName>
        <fullName evidence="7">Protein kinase domain-containing protein</fullName>
    </recommendedName>
</protein>
<feature type="domain" description="Protein kinase" evidence="7">
    <location>
        <begin position="1"/>
        <end position="293"/>
    </location>
</feature>
<keyword evidence="5" id="KW-0418">Kinase</keyword>
<evidence type="ECO:0000313" key="8">
    <source>
        <dbReference type="EMBL" id="KAH0854031.1"/>
    </source>
</evidence>
<evidence type="ECO:0000256" key="3">
    <source>
        <dbReference type="ARBA" id="ARBA00022679"/>
    </source>
</evidence>
<evidence type="ECO:0000256" key="4">
    <source>
        <dbReference type="ARBA" id="ARBA00022741"/>
    </source>
</evidence>
<dbReference type="InterPro" id="IPR011009">
    <property type="entry name" value="Kinase-like_dom_sf"/>
</dbReference>
<evidence type="ECO:0000313" key="9">
    <source>
        <dbReference type="Proteomes" id="UP000824890"/>
    </source>
</evidence>
<gene>
    <name evidence="8" type="ORF">HID58_092670</name>
</gene>
<keyword evidence="6" id="KW-0067">ATP-binding</keyword>
<keyword evidence="3" id="KW-0808">Transferase</keyword>